<evidence type="ECO:0000259" key="5">
    <source>
        <dbReference type="PROSITE" id="PS50802"/>
    </source>
</evidence>
<reference evidence="7 8" key="1">
    <citation type="submission" date="2022-05" db="EMBL/GenBank/DDBJ databases">
        <authorList>
            <consortium name="Genoscope - CEA"/>
            <person name="William W."/>
        </authorList>
    </citation>
    <scope>NUCLEOTIDE SEQUENCE [LARGE SCALE GENOMIC DNA]</scope>
</reference>
<evidence type="ECO:0000313" key="8">
    <source>
        <dbReference type="Proteomes" id="UP001159428"/>
    </source>
</evidence>
<dbReference type="EMBL" id="CALNXJ010000037">
    <property type="protein sequence ID" value="CAH3142708.1"/>
    <property type="molecule type" value="Genomic_DNA"/>
</dbReference>
<dbReference type="InterPro" id="IPR033467">
    <property type="entry name" value="Tesmin/TSO1-like_CXC"/>
</dbReference>
<name>A0AAU9XD93_9CNID</name>
<evidence type="ECO:0000256" key="1">
    <source>
        <dbReference type="ARBA" id="ARBA00004123"/>
    </source>
</evidence>
<dbReference type="Gene3D" id="3.90.70.80">
    <property type="match status" value="1"/>
</dbReference>
<dbReference type="GO" id="GO:0005634">
    <property type="term" value="C:nucleus"/>
    <property type="evidence" value="ECO:0007669"/>
    <property type="project" value="UniProtKB-SubCell"/>
</dbReference>
<accession>A0AAU9XD93</accession>
<comment type="caution">
    <text evidence="7">The sequence shown here is derived from an EMBL/GenBank/DDBJ whole genome shotgun (WGS) entry which is preliminary data.</text>
</comment>
<comment type="subcellular location">
    <subcellularLocation>
        <location evidence="1">Nucleus</location>
    </subcellularLocation>
</comment>
<evidence type="ECO:0000313" key="7">
    <source>
        <dbReference type="EMBL" id="CAH3142708.1"/>
    </source>
</evidence>
<proteinExistence type="inferred from homology"/>
<evidence type="ECO:0000259" key="6">
    <source>
        <dbReference type="PROSITE" id="PS51634"/>
    </source>
</evidence>
<organism evidence="7 8">
    <name type="scientific">Pocillopora meandrina</name>
    <dbReference type="NCBI Taxonomy" id="46732"/>
    <lineage>
        <taxon>Eukaryota</taxon>
        <taxon>Metazoa</taxon>
        <taxon>Cnidaria</taxon>
        <taxon>Anthozoa</taxon>
        <taxon>Hexacorallia</taxon>
        <taxon>Scleractinia</taxon>
        <taxon>Astrocoeniina</taxon>
        <taxon>Pocilloporidae</taxon>
        <taxon>Pocillopora</taxon>
    </lineage>
</organism>
<dbReference type="AlphaFoldDB" id="A0AAU9XD93"/>
<evidence type="ECO:0008006" key="9">
    <source>
        <dbReference type="Google" id="ProtNLM"/>
    </source>
</evidence>
<feature type="domain" description="OTU" evidence="5">
    <location>
        <begin position="582"/>
        <end position="716"/>
    </location>
</feature>
<feature type="domain" description="CRC" evidence="6">
    <location>
        <begin position="744"/>
        <end position="857"/>
    </location>
</feature>
<feature type="compositionally biased region" description="Basic residues" evidence="4">
    <location>
        <begin position="865"/>
        <end position="881"/>
    </location>
</feature>
<protein>
    <recommendedName>
        <fullName evidence="9">OTU domain-containing protein</fullName>
    </recommendedName>
</protein>
<comment type="similarity">
    <text evidence="2">Belongs to the lin-54 family.</text>
</comment>
<dbReference type="PANTHER" id="PTHR47773:SF1">
    <property type="entry name" value="C2H2-TYPE DOMAIN-CONTAINING PROTEIN"/>
    <property type="match status" value="1"/>
</dbReference>
<dbReference type="Proteomes" id="UP001159428">
    <property type="component" value="Unassembled WGS sequence"/>
</dbReference>
<dbReference type="PANTHER" id="PTHR47773">
    <property type="entry name" value="SI:DKEY-9I5.2-RELATED"/>
    <property type="match status" value="1"/>
</dbReference>
<gene>
    <name evidence="7" type="ORF">PMEA_00020259</name>
</gene>
<dbReference type="InterPro" id="IPR003323">
    <property type="entry name" value="OTU_dom"/>
</dbReference>
<dbReference type="CDD" id="cd22744">
    <property type="entry name" value="OTU"/>
    <property type="match status" value="1"/>
</dbReference>
<keyword evidence="3" id="KW-0539">Nucleus</keyword>
<dbReference type="PROSITE" id="PS51634">
    <property type="entry name" value="CRC"/>
    <property type="match status" value="1"/>
</dbReference>
<sequence>MNSPKDGRFDRVIEIPYASAKLIPKVFLWCPMRHNDITIFCPHHGCPLRAAGWTDKLDDSRTDPRNPRLIYDLNGNLILVQAYYECSLLLSGNEKPRHRYLSASAEVMSQLPPHIVRLFPIILQQRCGVTFRLYDYVITGIYQGQNFLELSEGIAAMNYRALMRNNPENPKFDNDVFCAYPGNDKLMDLFLEQFQITKDLYESDMKKRVAKVLSCDHTFKTSKHVGVTREDDGKFVCQFQNVFLGLNENGEVLTWRFTKSTAYSEIDDLIKELKTRFDREGVPLEMIIVDDCCHVRNLYERIFPGVKIRLDLFHACSRIVQTISKKDSYGKQFSSELSLILRRNGDLGTERTTSTPGSDEIEANLERLLFSWKDRLSKETLHQLECLRKHIQKGCLSDIPPGCGTEKNERLHRHINRSLLCGVSKIGPELAIAVMSCALFAWNCKRQINRLTSRAKPVMPVEIIREGNLSSPQQHMKQFEISHAEDFMSTRSKVNFPGLVERLKTRSIVDYIIQRVLHLQDFIDAFTERCKNKTVDILAFLWSTSLKTEKFIEVEKKMNSLELDLTAQHMDNLIRNLSGFNLEVDKIERDGNCFFRAVASQLNRHLREYKEQIEGHCTSLGLGISEAFDTRRLRELFVKEVSDNIEEYRDWMTTGVNGLEEVYKFSQDGFFANEVGDLCARATAKVLKIPIVIITALPSTPTVPFLPHEFLTTTPIYIAYDHSGPGHYDATKVSSENDCDEQAKETRCTCGKNKKNKHFFCVSGKCPCHKVNHSCTRSCRCYNCKNTCNSNEVVKVTKSLKRGCRCGVGQKSKGDGEPNASHKSCQDSLRKSKCPCVAGGIGCTEVCRCFNCGNIVQARADPGKSPKRKKEIGRPSLHIRGKRDQSS</sequence>
<dbReference type="InterPro" id="IPR005172">
    <property type="entry name" value="CRC"/>
</dbReference>
<evidence type="ECO:0000256" key="3">
    <source>
        <dbReference type="ARBA" id="ARBA00023242"/>
    </source>
</evidence>
<feature type="region of interest" description="Disordered" evidence="4">
    <location>
        <begin position="860"/>
        <end position="887"/>
    </location>
</feature>
<keyword evidence="8" id="KW-1185">Reference proteome</keyword>
<evidence type="ECO:0000256" key="4">
    <source>
        <dbReference type="SAM" id="MobiDB-lite"/>
    </source>
</evidence>
<dbReference type="InterPro" id="IPR038765">
    <property type="entry name" value="Papain-like_cys_pep_sf"/>
</dbReference>
<dbReference type="SUPFAM" id="SSF54001">
    <property type="entry name" value="Cysteine proteinases"/>
    <property type="match status" value="1"/>
</dbReference>
<evidence type="ECO:0000256" key="2">
    <source>
        <dbReference type="ARBA" id="ARBA00007267"/>
    </source>
</evidence>
<dbReference type="SMART" id="SM01114">
    <property type="entry name" value="CXC"/>
    <property type="match status" value="2"/>
</dbReference>
<dbReference type="PROSITE" id="PS50802">
    <property type="entry name" value="OTU"/>
    <property type="match status" value="1"/>
</dbReference>